<dbReference type="SUPFAM" id="SSF103473">
    <property type="entry name" value="MFS general substrate transporter"/>
    <property type="match status" value="1"/>
</dbReference>
<evidence type="ECO:0000256" key="5">
    <source>
        <dbReference type="ARBA" id="ARBA00023136"/>
    </source>
</evidence>
<evidence type="ECO:0000256" key="1">
    <source>
        <dbReference type="ARBA" id="ARBA00004429"/>
    </source>
</evidence>
<evidence type="ECO:0000256" key="2">
    <source>
        <dbReference type="ARBA" id="ARBA00022448"/>
    </source>
</evidence>
<evidence type="ECO:0000256" key="3">
    <source>
        <dbReference type="ARBA" id="ARBA00022692"/>
    </source>
</evidence>
<keyword evidence="9" id="KW-1185">Reference proteome</keyword>
<evidence type="ECO:0000256" key="4">
    <source>
        <dbReference type="ARBA" id="ARBA00022989"/>
    </source>
</evidence>
<proteinExistence type="predicted"/>
<reference evidence="8 9" key="1">
    <citation type="journal article" date="2023" name="Microbiol. Spectr.">
        <title>Symbiosis of Carpenter Bees with Uncharacterized Lactic Acid Bacteria Showing NAD Auxotrophy.</title>
        <authorList>
            <person name="Kawasaki S."/>
            <person name="Ozawa K."/>
            <person name="Mori T."/>
            <person name="Yamamoto A."/>
            <person name="Ito M."/>
            <person name="Ohkuma M."/>
            <person name="Sakamoto M."/>
            <person name="Matsutani M."/>
        </authorList>
    </citation>
    <scope>NUCLEOTIDE SEQUENCE [LARGE SCALE GENOMIC DNA]</scope>
    <source>
        <strain evidence="8 9">KimH</strain>
    </source>
</reference>
<evidence type="ECO:0000259" key="7">
    <source>
        <dbReference type="PROSITE" id="PS50850"/>
    </source>
</evidence>
<feature type="domain" description="Major facilitator superfamily (MFS) profile" evidence="7">
    <location>
        <begin position="21"/>
        <end position="253"/>
    </location>
</feature>
<dbReference type="PANTHER" id="PTHR23501:SF191">
    <property type="entry name" value="VACUOLAR BASIC AMINO ACID TRANSPORTER 4"/>
    <property type="match status" value="1"/>
</dbReference>
<dbReference type="InterPro" id="IPR011701">
    <property type="entry name" value="MFS"/>
</dbReference>
<dbReference type="Pfam" id="PF07690">
    <property type="entry name" value="MFS_1"/>
    <property type="match status" value="1"/>
</dbReference>
<dbReference type="RefSeq" id="WP_317643343.1">
    <property type="nucleotide sequence ID" value="NZ_AP026800.1"/>
</dbReference>
<organism evidence="8 9">
    <name type="scientific">Bombiscardovia apis</name>
    <dbReference type="NCBI Taxonomy" id="2932182"/>
    <lineage>
        <taxon>Bacteria</taxon>
        <taxon>Bacillati</taxon>
        <taxon>Actinomycetota</taxon>
        <taxon>Actinomycetes</taxon>
        <taxon>Bifidobacteriales</taxon>
        <taxon>Bifidobacteriaceae</taxon>
        <taxon>Bombiscardovia</taxon>
    </lineage>
</organism>
<keyword evidence="5 6" id="KW-0472">Membrane</keyword>
<feature type="transmembrane region" description="Helical" evidence="6">
    <location>
        <begin position="21"/>
        <end position="39"/>
    </location>
</feature>
<protein>
    <recommendedName>
        <fullName evidence="7">Major facilitator superfamily (MFS) profile domain-containing protein</fullName>
    </recommendedName>
</protein>
<accession>A0ABM8BBQ8</accession>
<comment type="subcellular location">
    <subcellularLocation>
        <location evidence="1">Cell inner membrane</location>
        <topology evidence="1">Multi-pass membrane protein</topology>
    </subcellularLocation>
</comment>
<feature type="transmembrane region" description="Helical" evidence="6">
    <location>
        <begin position="159"/>
        <end position="179"/>
    </location>
</feature>
<feature type="transmembrane region" description="Helical" evidence="6">
    <location>
        <begin position="120"/>
        <end position="138"/>
    </location>
</feature>
<dbReference type="PROSITE" id="PS50850">
    <property type="entry name" value="MFS"/>
    <property type="match status" value="1"/>
</dbReference>
<name>A0ABM8BBQ8_9BIFI</name>
<dbReference type="Gene3D" id="1.20.1250.20">
    <property type="entry name" value="MFS general substrate transporter like domains"/>
    <property type="match status" value="1"/>
</dbReference>
<keyword evidence="3 6" id="KW-0812">Transmembrane</keyword>
<evidence type="ECO:0000256" key="6">
    <source>
        <dbReference type="SAM" id="Phobius"/>
    </source>
</evidence>
<feature type="transmembrane region" description="Helical" evidence="6">
    <location>
        <begin position="94"/>
        <end position="114"/>
    </location>
</feature>
<dbReference type="InterPro" id="IPR036259">
    <property type="entry name" value="MFS_trans_sf"/>
</dbReference>
<dbReference type="InterPro" id="IPR020846">
    <property type="entry name" value="MFS_dom"/>
</dbReference>
<dbReference type="PANTHER" id="PTHR23501">
    <property type="entry name" value="MAJOR FACILITATOR SUPERFAMILY"/>
    <property type="match status" value="1"/>
</dbReference>
<gene>
    <name evidence="8" type="ORF">KIMH_04430</name>
</gene>
<feature type="transmembrane region" description="Helical" evidence="6">
    <location>
        <begin position="226"/>
        <end position="248"/>
    </location>
</feature>
<sequence length="253" mass="27085">MANSPSKPQSTNQSKTSASSLFSKATIGVLIGIFVLAVVSRFDANISPSVAKIQESFPNEDPSKVESIVSIGSSAAMVSAVIFGKLLERLSFRFVGITACLFVSVGGLLPIVMHDSVNELLFFAIVVGFGVGIITTMLPSLEAHFFHGKQLSTLMGWNLAVQNGASMVIMYVGGLLALQSWVYNYWLYAIAVLALIPVFLFVPAEKVTDDSSSADQYQLKAGARQSTANIVVCELLGFLSIFLVAVMYNKLAV</sequence>
<keyword evidence="4 6" id="KW-1133">Transmembrane helix</keyword>
<dbReference type="Proteomes" id="UP001321748">
    <property type="component" value="Chromosome"/>
</dbReference>
<feature type="transmembrane region" description="Helical" evidence="6">
    <location>
        <begin position="185"/>
        <end position="205"/>
    </location>
</feature>
<evidence type="ECO:0000313" key="9">
    <source>
        <dbReference type="Proteomes" id="UP001321748"/>
    </source>
</evidence>
<keyword evidence="2" id="KW-0813">Transport</keyword>
<evidence type="ECO:0000313" key="8">
    <source>
        <dbReference type="EMBL" id="BDR54332.1"/>
    </source>
</evidence>
<dbReference type="EMBL" id="AP026800">
    <property type="protein sequence ID" value="BDR54332.1"/>
    <property type="molecule type" value="Genomic_DNA"/>
</dbReference>